<sequence length="211" mass="22444">MTIAAATRFWDRIAERYAADPIKDMAGYERTLERTAALLKPSDSVVEIGCGTGTTALRLAPSVSRIIASDVSPAMIAIARKKAEAQGCANVTFEARAAEEPGGPAGLHDAVLAFNLLHLVADRAAVLAEAHRLLKPGRLFISKTPCLKEMNPLIRLAIPVMQLIGKAPPVDVFGAAELEAAVAAAGFTIIERGRHGSGRTDPRIFLVARRD</sequence>
<keyword evidence="1 3" id="KW-0808">Transferase</keyword>
<name>A0A2T4Z2X7_9HYPH</name>
<keyword evidence="4" id="KW-1185">Reference proteome</keyword>
<keyword evidence="3" id="KW-0489">Methyltransferase</keyword>
<dbReference type="CDD" id="cd02440">
    <property type="entry name" value="AdoMet_MTases"/>
    <property type="match status" value="1"/>
</dbReference>
<feature type="domain" description="Methyltransferase" evidence="2">
    <location>
        <begin position="45"/>
        <end position="137"/>
    </location>
</feature>
<dbReference type="Gene3D" id="3.40.50.150">
    <property type="entry name" value="Vaccinia Virus protein VP39"/>
    <property type="match status" value="1"/>
</dbReference>
<dbReference type="SUPFAM" id="SSF53335">
    <property type="entry name" value="S-adenosyl-L-methionine-dependent methyltransferases"/>
    <property type="match status" value="1"/>
</dbReference>
<evidence type="ECO:0000313" key="3">
    <source>
        <dbReference type="EMBL" id="PTM55129.1"/>
    </source>
</evidence>
<dbReference type="PANTHER" id="PTHR43861">
    <property type="entry name" value="TRANS-ACONITATE 2-METHYLTRANSFERASE-RELATED"/>
    <property type="match status" value="1"/>
</dbReference>
<dbReference type="InterPro" id="IPR041698">
    <property type="entry name" value="Methyltransf_25"/>
</dbReference>
<evidence type="ECO:0000256" key="1">
    <source>
        <dbReference type="ARBA" id="ARBA00022679"/>
    </source>
</evidence>
<proteinExistence type="predicted"/>
<dbReference type="RefSeq" id="WP_108177970.1">
    <property type="nucleotide sequence ID" value="NZ_PZZL01000005.1"/>
</dbReference>
<reference evidence="3 4" key="1">
    <citation type="submission" date="2018-04" db="EMBL/GenBank/DDBJ databases">
        <title>Genomic Encyclopedia of Archaeal and Bacterial Type Strains, Phase II (KMG-II): from individual species to whole genera.</title>
        <authorList>
            <person name="Goeker M."/>
        </authorList>
    </citation>
    <scope>NUCLEOTIDE SEQUENCE [LARGE SCALE GENOMIC DNA]</scope>
    <source>
        <strain evidence="3 4">DSM 25521</strain>
    </source>
</reference>
<protein>
    <submittedName>
        <fullName evidence="3">Methyltransferase family protein</fullName>
    </submittedName>
</protein>
<dbReference type="InterPro" id="IPR029063">
    <property type="entry name" value="SAM-dependent_MTases_sf"/>
</dbReference>
<accession>A0A2T4Z2X7</accession>
<dbReference type="Proteomes" id="UP000241808">
    <property type="component" value="Unassembled WGS sequence"/>
</dbReference>
<dbReference type="GO" id="GO:0032259">
    <property type="term" value="P:methylation"/>
    <property type="evidence" value="ECO:0007669"/>
    <property type="project" value="UniProtKB-KW"/>
</dbReference>
<comment type="caution">
    <text evidence="3">The sequence shown here is derived from an EMBL/GenBank/DDBJ whole genome shotgun (WGS) entry which is preliminary data.</text>
</comment>
<evidence type="ECO:0000259" key="2">
    <source>
        <dbReference type="Pfam" id="PF13649"/>
    </source>
</evidence>
<organism evidence="3 4">
    <name type="scientific">Phreatobacter oligotrophus</name>
    <dbReference type="NCBI Taxonomy" id="1122261"/>
    <lineage>
        <taxon>Bacteria</taxon>
        <taxon>Pseudomonadati</taxon>
        <taxon>Pseudomonadota</taxon>
        <taxon>Alphaproteobacteria</taxon>
        <taxon>Hyphomicrobiales</taxon>
        <taxon>Phreatobacteraceae</taxon>
        <taxon>Phreatobacter</taxon>
    </lineage>
</organism>
<dbReference type="GO" id="GO:0008168">
    <property type="term" value="F:methyltransferase activity"/>
    <property type="evidence" value="ECO:0007669"/>
    <property type="project" value="UniProtKB-KW"/>
</dbReference>
<dbReference type="OrthoDB" id="5642573at2"/>
<dbReference type="Pfam" id="PF13649">
    <property type="entry name" value="Methyltransf_25"/>
    <property type="match status" value="1"/>
</dbReference>
<evidence type="ECO:0000313" key="4">
    <source>
        <dbReference type="Proteomes" id="UP000241808"/>
    </source>
</evidence>
<gene>
    <name evidence="3" type="ORF">C8P69_105282</name>
</gene>
<dbReference type="AlphaFoldDB" id="A0A2T4Z2X7"/>
<dbReference type="EMBL" id="PZZL01000005">
    <property type="protein sequence ID" value="PTM55129.1"/>
    <property type="molecule type" value="Genomic_DNA"/>
</dbReference>